<dbReference type="Proteomes" id="UP000008810">
    <property type="component" value="Chromosome 1"/>
</dbReference>
<gene>
    <name evidence="3" type="primary">LOC104584801</name>
    <name evidence="2" type="ORF">BRADI_1g28571v3</name>
</gene>
<feature type="region of interest" description="Disordered" evidence="1">
    <location>
        <begin position="75"/>
        <end position="96"/>
    </location>
</feature>
<dbReference type="EnsemblPlants" id="KQK16400">
    <property type="protein sequence ID" value="KQK16400"/>
    <property type="gene ID" value="BRADI_1g28571v3"/>
</dbReference>
<dbReference type="EMBL" id="CM000880">
    <property type="protein sequence ID" value="KQK16400.2"/>
    <property type="molecule type" value="Genomic_DNA"/>
</dbReference>
<evidence type="ECO:0000313" key="4">
    <source>
        <dbReference type="Proteomes" id="UP000008810"/>
    </source>
</evidence>
<accession>A0A0Q3GZY2</accession>
<reference evidence="2 3" key="1">
    <citation type="journal article" date="2010" name="Nature">
        <title>Genome sequencing and analysis of the model grass Brachypodium distachyon.</title>
        <authorList>
            <consortium name="International Brachypodium Initiative"/>
        </authorList>
    </citation>
    <scope>NUCLEOTIDE SEQUENCE [LARGE SCALE GENOMIC DNA]</scope>
    <source>
        <strain evidence="2">Bd21</strain>
        <strain evidence="3">cv. Bd21</strain>
    </source>
</reference>
<evidence type="ECO:0000256" key="1">
    <source>
        <dbReference type="SAM" id="MobiDB-lite"/>
    </source>
</evidence>
<proteinExistence type="predicted"/>
<dbReference type="OrthoDB" id="621239at2759"/>
<reference evidence="2" key="2">
    <citation type="submission" date="2017-06" db="EMBL/GenBank/DDBJ databases">
        <title>WGS assembly of Brachypodium distachyon.</title>
        <authorList>
            <consortium name="The International Brachypodium Initiative"/>
            <person name="Lucas S."/>
            <person name="Harmon-Smith M."/>
            <person name="Lail K."/>
            <person name="Tice H."/>
            <person name="Grimwood J."/>
            <person name="Bruce D."/>
            <person name="Barry K."/>
            <person name="Shu S."/>
            <person name="Lindquist E."/>
            <person name="Wang M."/>
            <person name="Pitluck S."/>
            <person name="Vogel J.P."/>
            <person name="Garvin D.F."/>
            <person name="Mockler T.C."/>
            <person name="Schmutz J."/>
            <person name="Rokhsar D."/>
            <person name="Bevan M.W."/>
        </authorList>
    </citation>
    <scope>NUCLEOTIDE SEQUENCE</scope>
    <source>
        <strain evidence="2">Bd21</strain>
    </source>
</reference>
<evidence type="ECO:0000313" key="2">
    <source>
        <dbReference type="EMBL" id="KQK16400.2"/>
    </source>
</evidence>
<dbReference type="Gramene" id="KQK16400">
    <property type="protein sequence ID" value="KQK16400"/>
    <property type="gene ID" value="BRADI_1g28571v3"/>
</dbReference>
<organism evidence="2">
    <name type="scientific">Brachypodium distachyon</name>
    <name type="common">Purple false brome</name>
    <name type="synonym">Trachynia distachya</name>
    <dbReference type="NCBI Taxonomy" id="15368"/>
    <lineage>
        <taxon>Eukaryota</taxon>
        <taxon>Viridiplantae</taxon>
        <taxon>Streptophyta</taxon>
        <taxon>Embryophyta</taxon>
        <taxon>Tracheophyta</taxon>
        <taxon>Spermatophyta</taxon>
        <taxon>Magnoliopsida</taxon>
        <taxon>Liliopsida</taxon>
        <taxon>Poales</taxon>
        <taxon>Poaceae</taxon>
        <taxon>BOP clade</taxon>
        <taxon>Pooideae</taxon>
        <taxon>Stipodae</taxon>
        <taxon>Brachypodieae</taxon>
        <taxon>Brachypodium</taxon>
    </lineage>
</organism>
<name>A0A0Q3GZY2_BRADI</name>
<evidence type="ECO:0000313" key="3">
    <source>
        <dbReference type="EnsemblPlants" id="KQK16400"/>
    </source>
</evidence>
<dbReference type="ExpressionAtlas" id="A0A0Q3GZY2">
    <property type="expression patterns" value="baseline"/>
</dbReference>
<sequence>MSGSDELHNIVAQEESTGSEHHAKLTPVSRNMAAKRYIREFPYPKKQGMRSARPRGNNSSPWVLPEGFLNSQNELSKHGSDQNIGSKKRVFTEGGNSTSIVPKKELKLMTNSCQYDNVELQGTKTDIGEGIDPKSRGKWSIQPRGKKPASFVSLDGLHRFERELKKHVNDQIGLASITVQKVKENNDDAVEQAIAPMVLTLAEVKGVIGNADKNTCVPTTNTLEVGESNKQDVIATEQMDVVMTDTTYEFMVSNGTGTKCVVQDSDLWTNTLADLNLSNGASINAAQTAVLTSDVVYSQQGKRNIEDVQPTIFPDLNLDTGAVDSDISGAESLASVYGLSERDPCTKFAIKLLISEIPLPKEAAEVEEFFSQKMSNERAQYRAP</sequence>
<dbReference type="GeneID" id="104584801"/>
<dbReference type="AlphaFoldDB" id="A0A0Q3GZY2"/>
<reference evidence="3" key="3">
    <citation type="submission" date="2018-08" db="UniProtKB">
        <authorList>
            <consortium name="EnsemblPlants"/>
        </authorList>
    </citation>
    <scope>IDENTIFICATION</scope>
    <source>
        <strain evidence="3">cv. Bd21</strain>
    </source>
</reference>
<feature type="region of interest" description="Disordered" evidence="1">
    <location>
        <begin position="126"/>
        <end position="145"/>
    </location>
</feature>
<dbReference type="RefSeq" id="XP_024313001.1">
    <property type="nucleotide sequence ID" value="XM_024457233.1"/>
</dbReference>
<keyword evidence="4" id="KW-1185">Reference proteome</keyword>
<protein>
    <submittedName>
        <fullName evidence="2 3">Uncharacterized protein</fullName>
    </submittedName>
</protein>